<keyword evidence="9" id="KW-1071">Ligand-gated ion channel</keyword>
<keyword evidence="6 11" id="KW-0472">Membrane</keyword>
<name>A0ABC8RCA2_9AQUA</name>
<protein>
    <recommendedName>
        <fullName evidence="13">Ionotropic glutamate receptor C-terminal domain-containing protein</fullName>
    </recommendedName>
</protein>
<sequence length="496" mass="55492">MDIYHPLFSSLISFAFFLISHQTTAGGGLETTDISSVRGTIGAIVDYGSRVGKEEKVAMEMAINDFNDHTNQRLILRVNNSQGDPFQAALTDLKTLEHRSTNLISEVAGSSDMALNHVENAPLDHGRETNRNSEFDAVVGDVAIISSRYKYAEFTQPHTESGLVMIVSVRSQSSNKALLFMKPFTRAMWFLIVFVNVYNGFVIWMIERPHYAEVRSSVMNQIGTPLWLAFGTLFSLNGEKLHSSLSRIAMVVWLFVAVIITQSYTANLTSMLTIQRLEPTVADIETLKHSNALVGYSRKSFVVNYLVDVLHFNTQNCKNISTTEEFALALRSGKIAAAFLEVPVAKLFLAKYCKSFITAGPTYKAFPKGSPMLPDINQALLKVSESGALHELERSMTRSEKCLDEESDKENVSLSANSFWVLFVFTGGTSTTALAIYIIRSKWKLENSIFQLGSIWMVIWIVLKHWESKRSRFSRRVSPVDTLADGPYALDSWTQV</sequence>
<feature type="transmembrane region" description="Helical" evidence="11">
    <location>
        <begin position="187"/>
        <end position="206"/>
    </location>
</feature>
<evidence type="ECO:0000256" key="11">
    <source>
        <dbReference type="SAM" id="Phobius"/>
    </source>
</evidence>
<dbReference type="InterPro" id="IPR015683">
    <property type="entry name" value="Ionotropic_Glu_rcpt"/>
</dbReference>
<keyword evidence="10" id="KW-0407">Ion channel</keyword>
<evidence type="ECO:0000259" key="13">
    <source>
        <dbReference type="SMART" id="SM00079"/>
    </source>
</evidence>
<feature type="transmembrane region" description="Helical" evidence="11">
    <location>
        <begin position="419"/>
        <end position="439"/>
    </location>
</feature>
<feature type="transmembrane region" description="Helical" evidence="11">
    <location>
        <begin position="218"/>
        <end position="236"/>
    </location>
</feature>
<evidence type="ECO:0000256" key="2">
    <source>
        <dbReference type="ARBA" id="ARBA00022448"/>
    </source>
</evidence>
<dbReference type="AlphaFoldDB" id="A0ABC8RCA2"/>
<proteinExistence type="predicted"/>
<evidence type="ECO:0000256" key="10">
    <source>
        <dbReference type="ARBA" id="ARBA00023303"/>
    </source>
</evidence>
<evidence type="ECO:0000256" key="4">
    <source>
        <dbReference type="ARBA" id="ARBA00022989"/>
    </source>
</evidence>
<organism evidence="14 15">
    <name type="scientific">Ilex paraguariensis</name>
    <name type="common">yerba mate</name>
    <dbReference type="NCBI Taxonomy" id="185542"/>
    <lineage>
        <taxon>Eukaryota</taxon>
        <taxon>Viridiplantae</taxon>
        <taxon>Streptophyta</taxon>
        <taxon>Embryophyta</taxon>
        <taxon>Tracheophyta</taxon>
        <taxon>Spermatophyta</taxon>
        <taxon>Magnoliopsida</taxon>
        <taxon>eudicotyledons</taxon>
        <taxon>Gunneridae</taxon>
        <taxon>Pentapetalae</taxon>
        <taxon>asterids</taxon>
        <taxon>campanulids</taxon>
        <taxon>Aquifoliales</taxon>
        <taxon>Aquifoliaceae</taxon>
        <taxon>Ilex</taxon>
    </lineage>
</organism>
<feature type="domain" description="Ionotropic glutamate receptor C-terminal" evidence="13">
    <location>
        <begin position="97"/>
        <end position="398"/>
    </location>
</feature>
<feature type="signal peptide" evidence="12">
    <location>
        <begin position="1"/>
        <end position="25"/>
    </location>
</feature>
<keyword evidence="7" id="KW-0675">Receptor</keyword>
<reference evidence="14 15" key="1">
    <citation type="submission" date="2024-02" db="EMBL/GenBank/DDBJ databases">
        <authorList>
            <person name="Vignale AGUSTIN F."/>
            <person name="Sosa J E."/>
            <person name="Modenutti C."/>
        </authorList>
    </citation>
    <scope>NUCLEOTIDE SEQUENCE [LARGE SCALE GENOMIC DNA]</scope>
</reference>
<dbReference type="PANTHER" id="PTHR18966">
    <property type="entry name" value="IONOTROPIC GLUTAMATE RECEPTOR"/>
    <property type="match status" value="1"/>
</dbReference>
<evidence type="ECO:0000256" key="1">
    <source>
        <dbReference type="ARBA" id="ARBA00004141"/>
    </source>
</evidence>
<feature type="transmembrane region" description="Helical" evidence="11">
    <location>
        <begin position="445"/>
        <end position="463"/>
    </location>
</feature>
<comment type="subcellular location">
    <subcellularLocation>
        <location evidence="1">Membrane</location>
        <topology evidence="1">Multi-pass membrane protein</topology>
    </subcellularLocation>
</comment>
<keyword evidence="8" id="KW-0325">Glycoprotein</keyword>
<evidence type="ECO:0000256" key="7">
    <source>
        <dbReference type="ARBA" id="ARBA00023170"/>
    </source>
</evidence>
<dbReference type="Gene3D" id="1.10.287.70">
    <property type="match status" value="1"/>
</dbReference>
<comment type="caution">
    <text evidence="14">The sequence shown here is derived from an EMBL/GenBank/DDBJ whole genome shotgun (WGS) entry which is preliminary data.</text>
</comment>
<dbReference type="Proteomes" id="UP001642360">
    <property type="component" value="Unassembled WGS sequence"/>
</dbReference>
<evidence type="ECO:0000256" key="12">
    <source>
        <dbReference type="SAM" id="SignalP"/>
    </source>
</evidence>
<keyword evidence="4 11" id="KW-1133">Transmembrane helix</keyword>
<evidence type="ECO:0000313" key="14">
    <source>
        <dbReference type="EMBL" id="CAK9141165.1"/>
    </source>
</evidence>
<dbReference type="GO" id="GO:0034220">
    <property type="term" value="P:monoatomic ion transmembrane transport"/>
    <property type="evidence" value="ECO:0007669"/>
    <property type="project" value="UniProtKB-KW"/>
</dbReference>
<keyword evidence="5" id="KW-0406">Ion transport</keyword>
<evidence type="ECO:0000256" key="8">
    <source>
        <dbReference type="ARBA" id="ARBA00023180"/>
    </source>
</evidence>
<dbReference type="SUPFAM" id="SSF53850">
    <property type="entry name" value="Periplasmic binding protein-like II"/>
    <property type="match status" value="1"/>
</dbReference>
<gene>
    <name evidence="14" type="ORF">ILEXP_LOCUS8695</name>
</gene>
<evidence type="ECO:0000256" key="6">
    <source>
        <dbReference type="ARBA" id="ARBA00023136"/>
    </source>
</evidence>
<evidence type="ECO:0000256" key="9">
    <source>
        <dbReference type="ARBA" id="ARBA00023286"/>
    </source>
</evidence>
<dbReference type="Pfam" id="PF00060">
    <property type="entry name" value="Lig_chan"/>
    <property type="match status" value="1"/>
</dbReference>
<dbReference type="SMART" id="SM00079">
    <property type="entry name" value="PBPe"/>
    <property type="match status" value="1"/>
</dbReference>
<evidence type="ECO:0000313" key="15">
    <source>
        <dbReference type="Proteomes" id="UP001642360"/>
    </source>
</evidence>
<feature type="chain" id="PRO_5044819238" description="Ionotropic glutamate receptor C-terminal domain-containing protein" evidence="12">
    <location>
        <begin position="26"/>
        <end position="496"/>
    </location>
</feature>
<keyword evidence="15" id="KW-1185">Reference proteome</keyword>
<dbReference type="InterPro" id="IPR001320">
    <property type="entry name" value="Iontro_rcpt_C"/>
</dbReference>
<dbReference type="GO" id="GO:0016020">
    <property type="term" value="C:membrane"/>
    <property type="evidence" value="ECO:0007669"/>
    <property type="project" value="UniProtKB-SubCell"/>
</dbReference>
<keyword evidence="3 11" id="KW-0812">Transmembrane</keyword>
<dbReference type="FunFam" id="1.10.287.70:FF:000172">
    <property type="entry name" value="Glutamate receptor"/>
    <property type="match status" value="1"/>
</dbReference>
<dbReference type="EMBL" id="CAUOFW020001103">
    <property type="protein sequence ID" value="CAK9141165.1"/>
    <property type="molecule type" value="Genomic_DNA"/>
</dbReference>
<evidence type="ECO:0000256" key="3">
    <source>
        <dbReference type="ARBA" id="ARBA00022692"/>
    </source>
</evidence>
<keyword evidence="12" id="KW-0732">Signal</keyword>
<feature type="transmembrane region" description="Helical" evidence="11">
    <location>
        <begin position="248"/>
        <end position="266"/>
    </location>
</feature>
<keyword evidence="2" id="KW-0813">Transport</keyword>
<accession>A0ABC8RCA2</accession>
<evidence type="ECO:0000256" key="5">
    <source>
        <dbReference type="ARBA" id="ARBA00023065"/>
    </source>
</evidence>